<dbReference type="RefSeq" id="WP_039354638.1">
    <property type="nucleotide sequence ID" value="NZ_FOLA01000017.1"/>
</dbReference>
<comment type="caution">
    <text evidence="1">The sequence shown here is derived from an EMBL/GenBank/DDBJ whole genome shotgun (WGS) entry which is preliminary data.</text>
</comment>
<reference evidence="1 2" key="1">
    <citation type="submission" date="2014-10" db="EMBL/GenBank/DDBJ databases">
        <title>Kaistella jeonii genome.</title>
        <authorList>
            <person name="Clayton J.T."/>
            <person name="Newman J.D."/>
        </authorList>
    </citation>
    <scope>NUCLEOTIDE SEQUENCE [LARGE SCALE GENOMIC DNA]</scope>
    <source>
        <strain evidence="1 2">DSM 17048</strain>
    </source>
</reference>
<dbReference type="PROSITE" id="PS51257">
    <property type="entry name" value="PROKAR_LIPOPROTEIN"/>
    <property type="match status" value="1"/>
</dbReference>
<dbReference type="Proteomes" id="UP000031473">
    <property type="component" value="Unassembled WGS sequence"/>
</dbReference>
<gene>
    <name evidence="1" type="ORF">OA86_14220</name>
</gene>
<sequence>MKIKYLFQILFLAILMTSCSRDGDSKIDQDNEPLLTNLKTGFLYPDLWIINRAEINFMFEYDRQKRVMKKTGGFLSISGSTGFNAMFTDKISTSIIYQNDKVTVEDFYNSTQFTIPKNSKYFTLNAQNQITKKQSAGINIYWYKNDSYFYQNGQLDEIITALPNMIYDPGNPEDKILSYREKFYYDANGNLAKTEYFKQLAGVDQQKERIRLFQNYDNSPNPFKKLTLLEEYFYRSLSKNNFASYKEYDYQNGKEVLKSAVDWTFNYNAAGNIIVN</sequence>
<evidence type="ECO:0000313" key="1">
    <source>
        <dbReference type="EMBL" id="KIA85972.1"/>
    </source>
</evidence>
<dbReference type="OrthoDB" id="703951at2"/>
<evidence type="ECO:0000313" key="2">
    <source>
        <dbReference type="Proteomes" id="UP000031473"/>
    </source>
</evidence>
<name>A0A0C1EYQ5_9FLAO</name>
<dbReference type="AlphaFoldDB" id="A0A0C1EYQ5"/>
<protein>
    <submittedName>
        <fullName evidence="1">Uncharacterized protein</fullName>
    </submittedName>
</protein>
<organism evidence="1 2">
    <name type="scientific">Kaistella jeonii</name>
    <dbReference type="NCBI Taxonomy" id="266749"/>
    <lineage>
        <taxon>Bacteria</taxon>
        <taxon>Pseudomonadati</taxon>
        <taxon>Bacteroidota</taxon>
        <taxon>Flavobacteriia</taxon>
        <taxon>Flavobacteriales</taxon>
        <taxon>Weeksellaceae</taxon>
        <taxon>Chryseobacterium group</taxon>
        <taxon>Kaistella</taxon>
    </lineage>
</organism>
<keyword evidence="2" id="KW-1185">Reference proteome</keyword>
<proteinExistence type="predicted"/>
<accession>A0A0C1EYQ5</accession>
<dbReference type="EMBL" id="JSYL01000016">
    <property type="protein sequence ID" value="KIA85972.1"/>
    <property type="molecule type" value="Genomic_DNA"/>
</dbReference>